<reference evidence="1 2" key="1">
    <citation type="submission" date="2024-11" db="EMBL/GenBank/DDBJ databases">
        <title>Adaptive evolution of stress response genes in parasites aligns with host niche diversity.</title>
        <authorList>
            <person name="Hahn C."/>
            <person name="Resl P."/>
        </authorList>
    </citation>
    <scope>NUCLEOTIDE SEQUENCE [LARGE SCALE GENOMIC DNA]</scope>
    <source>
        <strain evidence="1">EGGRZ-B1_66</strain>
        <tissue evidence="1">Body</tissue>
    </source>
</reference>
<dbReference type="Proteomes" id="UP001626550">
    <property type="component" value="Unassembled WGS sequence"/>
</dbReference>
<accession>A0ABD2PTV1</accession>
<name>A0ABD2PTV1_9PLAT</name>
<evidence type="ECO:0000313" key="1">
    <source>
        <dbReference type="EMBL" id="KAL3310890.1"/>
    </source>
</evidence>
<organism evidence="1 2">
    <name type="scientific">Cichlidogyrus casuarinus</name>
    <dbReference type="NCBI Taxonomy" id="1844966"/>
    <lineage>
        <taxon>Eukaryota</taxon>
        <taxon>Metazoa</taxon>
        <taxon>Spiralia</taxon>
        <taxon>Lophotrochozoa</taxon>
        <taxon>Platyhelminthes</taxon>
        <taxon>Monogenea</taxon>
        <taxon>Monopisthocotylea</taxon>
        <taxon>Dactylogyridea</taxon>
        <taxon>Ancyrocephalidae</taxon>
        <taxon>Cichlidogyrus</taxon>
    </lineage>
</organism>
<dbReference type="EMBL" id="JBJKFK010002585">
    <property type="protein sequence ID" value="KAL3310890.1"/>
    <property type="molecule type" value="Genomic_DNA"/>
</dbReference>
<sequence length="119" mass="13656">MTSKQEKVTTKQPLEQYQAMLPKASDVLPPLHVVNEPSRTTAVSAGARDWHQAKCACFEDVLNCLCSTFLQPCAVCCMLIDYKENWCLCWPWFLPWNVAMLRGHHRVHHKIPVCSNFLL</sequence>
<proteinExistence type="predicted"/>
<dbReference type="AlphaFoldDB" id="A0ABD2PTV1"/>
<keyword evidence="2" id="KW-1185">Reference proteome</keyword>
<evidence type="ECO:0000313" key="2">
    <source>
        <dbReference type="Proteomes" id="UP001626550"/>
    </source>
</evidence>
<protein>
    <submittedName>
        <fullName evidence="1">Uncharacterized protein</fullName>
    </submittedName>
</protein>
<gene>
    <name evidence="1" type="ORF">Ciccas_010537</name>
</gene>
<comment type="caution">
    <text evidence="1">The sequence shown here is derived from an EMBL/GenBank/DDBJ whole genome shotgun (WGS) entry which is preliminary data.</text>
</comment>